<keyword evidence="4" id="KW-0049">Antioxidant</keyword>
<reference evidence="10" key="2">
    <citation type="submission" date="2025-08" db="UniProtKB">
        <authorList>
            <consortium name="RefSeq"/>
        </authorList>
    </citation>
    <scope>IDENTIFICATION</scope>
    <source>
        <strain evidence="10">S238N-H82</strain>
        <tissue evidence="10">Testes</tissue>
    </source>
</reference>
<evidence type="ECO:0000256" key="5">
    <source>
        <dbReference type="ARBA" id="ARBA00023002"/>
    </source>
</evidence>
<comment type="catalytic activity">
    <reaction evidence="7">
        <text>2 superoxide + 2 H(+) = H2O2 + O2</text>
        <dbReference type="Rhea" id="RHEA:20696"/>
        <dbReference type="ChEBI" id="CHEBI:15378"/>
        <dbReference type="ChEBI" id="CHEBI:15379"/>
        <dbReference type="ChEBI" id="CHEBI:16240"/>
        <dbReference type="ChEBI" id="CHEBI:18421"/>
        <dbReference type="EC" id="1.15.1.1"/>
    </reaction>
</comment>
<dbReference type="InterPro" id="IPR036423">
    <property type="entry name" value="SOD-like_Cu/Zn_dom_sf"/>
</dbReference>
<dbReference type="Proteomes" id="UP000001554">
    <property type="component" value="Chromosome 9"/>
</dbReference>
<comment type="cofactor">
    <cofactor evidence="7">
        <name>Zn(2+)</name>
        <dbReference type="ChEBI" id="CHEBI:29105"/>
    </cofactor>
    <text evidence="7">Binds 1 zinc ion per subunit.</text>
</comment>
<evidence type="ECO:0000256" key="1">
    <source>
        <dbReference type="ARBA" id="ARBA00010457"/>
    </source>
</evidence>
<keyword evidence="3 7" id="KW-0862">Zinc</keyword>
<dbReference type="EC" id="1.15.1.1" evidence="7"/>
<dbReference type="GO" id="GO:0019430">
    <property type="term" value="P:removal of superoxide radicals"/>
    <property type="evidence" value="ECO:0000318"/>
    <property type="project" value="GO_Central"/>
</dbReference>
<evidence type="ECO:0000313" key="10">
    <source>
        <dbReference type="RefSeq" id="XP_035686257.1"/>
    </source>
</evidence>
<keyword evidence="9" id="KW-1185">Reference proteome</keyword>
<sequence length="177" mass="18235">MTDGVNKSLLSATLSNEKGHVVCNLTFIIPSRATLHIMLSTVYQSSDSPVEVTGTISNLTPPGKHGFHIHEFGDTTNGCTSAGSHFNPAKKNHGGPQDAERHVGDLGNVEVGDDGVASINITDSQLQLTGPNSIVGRAVVVHAGEDDLGKGGFEDSLTTGHAGGRLACGVIGITKQA</sequence>
<evidence type="ECO:0000256" key="6">
    <source>
        <dbReference type="ARBA" id="ARBA00023008"/>
    </source>
</evidence>
<dbReference type="GeneID" id="118422674"/>
<keyword evidence="2 7" id="KW-0479">Metal-binding</keyword>
<reference evidence="9" key="1">
    <citation type="journal article" date="2020" name="Nat. Ecol. Evol.">
        <title>Deeply conserved synteny resolves early events in vertebrate evolution.</title>
        <authorList>
            <person name="Simakov O."/>
            <person name="Marletaz F."/>
            <person name="Yue J.X."/>
            <person name="O'Connell B."/>
            <person name="Jenkins J."/>
            <person name="Brandt A."/>
            <person name="Calef R."/>
            <person name="Tung C.H."/>
            <person name="Huang T.K."/>
            <person name="Schmutz J."/>
            <person name="Satoh N."/>
            <person name="Yu J.K."/>
            <person name="Putnam N.H."/>
            <person name="Green R.E."/>
            <person name="Rokhsar D.S."/>
        </authorList>
    </citation>
    <scope>NUCLEOTIDE SEQUENCE [LARGE SCALE GENOMIC DNA]</scope>
    <source>
        <strain evidence="9">S238N-H82</strain>
    </source>
</reference>
<feature type="domain" description="Superoxide dismutase copper/zinc binding" evidence="8">
    <location>
        <begin position="44"/>
        <end position="171"/>
    </location>
</feature>
<dbReference type="PROSITE" id="PS00332">
    <property type="entry name" value="SOD_CU_ZN_2"/>
    <property type="match status" value="1"/>
</dbReference>
<comment type="function">
    <text evidence="7">Destroys radicals which are normally produced within the cells and which are toxic to biological systems.</text>
</comment>
<dbReference type="AlphaFoldDB" id="A0A9J7LNN2"/>
<dbReference type="InterPro" id="IPR024134">
    <property type="entry name" value="SOD_Cu/Zn_/chaperone"/>
</dbReference>
<dbReference type="RefSeq" id="XP_035686257.1">
    <property type="nucleotide sequence ID" value="XM_035830364.1"/>
</dbReference>
<dbReference type="PRINTS" id="PR00068">
    <property type="entry name" value="CUZNDISMTASE"/>
</dbReference>
<dbReference type="GO" id="GO:0004784">
    <property type="term" value="F:superoxide dismutase activity"/>
    <property type="evidence" value="ECO:0000318"/>
    <property type="project" value="GO_Central"/>
</dbReference>
<evidence type="ECO:0000256" key="7">
    <source>
        <dbReference type="RuleBase" id="RU000393"/>
    </source>
</evidence>
<dbReference type="FunFam" id="2.60.40.200:FF:000001">
    <property type="entry name" value="Superoxide dismutase [Cu-Zn]"/>
    <property type="match status" value="1"/>
</dbReference>
<evidence type="ECO:0000256" key="2">
    <source>
        <dbReference type="ARBA" id="ARBA00022723"/>
    </source>
</evidence>
<dbReference type="SUPFAM" id="SSF49329">
    <property type="entry name" value="Cu,Zn superoxide dismutase-like"/>
    <property type="match status" value="1"/>
</dbReference>
<dbReference type="InterPro" id="IPR018152">
    <property type="entry name" value="SOD_Cu/Zn_BS"/>
</dbReference>
<dbReference type="PANTHER" id="PTHR10003">
    <property type="entry name" value="SUPEROXIDE DISMUTASE CU-ZN -RELATED"/>
    <property type="match status" value="1"/>
</dbReference>
<evidence type="ECO:0000259" key="8">
    <source>
        <dbReference type="Pfam" id="PF00080"/>
    </source>
</evidence>
<evidence type="ECO:0000313" key="9">
    <source>
        <dbReference type="Proteomes" id="UP000001554"/>
    </source>
</evidence>
<comment type="similarity">
    <text evidence="1 7">Belongs to the Cu-Zn superoxide dismutase family.</text>
</comment>
<dbReference type="PROSITE" id="PS00087">
    <property type="entry name" value="SOD_CU_ZN_1"/>
    <property type="match status" value="1"/>
</dbReference>
<protein>
    <recommendedName>
        <fullName evidence="7">Superoxide dismutase [Cu-Zn]</fullName>
        <ecNumber evidence="7">1.15.1.1</ecNumber>
    </recommendedName>
</protein>
<proteinExistence type="inferred from homology"/>
<keyword evidence="5 7" id="KW-0560">Oxidoreductase</keyword>
<dbReference type="OrthoDB" id="2015551at2759"/>
<gene>
    <name evidence="10" type="primary">LOC118422674</name>
</gene>
<name>A0A9J7LNN2_BRAFL</name>
<keyword evidence="6 7" id="KW-0186">Copper</keyword>
<dbReference type="GO" id="GO:0005507">
    <property type="term" value="F:copper ion binding"/>
    <property type="evidence" value="ECO:0000318"/>
    <property type="project" value="GO_Central"/>
</dbReference>
<evidence type="ECO:0000256" key="4">
    <source>
        <dbReference type="ARBA" id="ARBA00022862"/>
    </source>
</evidence>
<comment type="cofactor">
    <cofactor evidence="7">
        <name>Cu cation</name>
        <dbReference type="ChEBI" id="CHEBI:23378"/>
    </cofactor>
    <text evidence="7">Binds 1 copper ion per subunit.</text>
</comment>
<organism evidence="9 10">
    <name type="scientific">Branchiostoma floridae</name>
    <name type="common">Florida lancelet</name>
    <name type="synonym">Amphioxus</name>
    <dbReference type="NCBI Taxonomy" id="7739"/>
    <lineage>
        <taxon>Eukaryota</taxon>
        <taxon>Metazoa</taxon>
        <taxon>Chordata</taxon>
        <taxon>Cephalochordata</taxon>
        <taxon>Leptocardii</taxon>
        <taxon>Amphioxiformes</taxon>
        <taxon>Branchiostomatidae</taxon>
        <taxon>Branchiostoma</taxon>
    </lineage>
</organism>
<accession>A0A9J7LNN2</accession>
<dbReference type="Gene3D" id="2.60.40.200">
    <property type="entry name" value="Superoxide dismutase, copper/zinc binding domain"/>
    <property type="match status" value="1"/>
</dbReference>
<dbReference type="CDD" id="cd00305">
    <property type="entry name" value="Cu-Zn_Superoxide_Dismutase"/>
    <property type="match status" value="1"/>
</dbReference>
<dbReference type="Pfam" id="PF00080">
    <property type="entry name" value="Sod_Cu"/>
    <property type="match status" value="1"/>
</dbReference>
<dbReference type="InterPro" id="IPR001424">
    <property type="entry name" value="SOD_Cu_Zn_dom"/>
</dbReference>
<evidence type="ECO:0000256" key="3">
    <source>
        <dbReference type="ARBA" id="ARBA00022833"/>
    </source>
</evidence>